<sequence length="22" mass="2512">SSSIAFTAVSNFSNFHLYNNKY</sequence>
<dbReference type="Proteomes" id="UP000708208">
    <property type="component" value="Unassembled WGS sequence"/>
</dbReference>
<reference evidence="1" key="1">
    <citation type="submission" date="2021-06" db="EMBL/GenBank/DDBJ databases">
        <authorList>
            <person name="Hodson N. C."/>
            <person name="Mongue J. A."/>
            <person name="Jaron S. K."/>
        </authorList>
    </citation>
    <scope>NUCLEOTIDE SEQUENCE</scope>
</reference>
<protein>
    <submittedName>
        <fullName evidence="1">Uncharacterized protein</fullName>
    </submittedName>
</protein>
<evidence type="ECO:0000313" key="2">
    <source>
        <dbReference type="Proteomes" id="UP000708208"/>
    </source>
</evidence>
<keyword evidence="2" id="KW-1185">Reference proteome</keyword>
<dbReference type="AlphaFoldDB" id="A0A8J2PFZ0"/>
<organism evidence="1 2">
    <name type="scientific">Allacma fusca</name>
    <dbReference type="NCBI Taxonomy" id="39272"/>
    <lineage>
        <taxon>Eukaryota</taxon>
        <taxon>Metazoa</taxon>
        <taxon>Ecdysozoa</taxon>
        <taxon>Arthropoda</taxon>
        <taxon>Hexapoda</taxon>
        <taxon>Collembola</taxon>
        <taxon>Symphypleona</taxon>
        <taxon>Sminthuridae</taxon>
        <taxon>Allacma</taxon>
    </lineage>
</organism>
<feature type="non-terminal residue" evidence="1">
    <location>
        <position position="1"/>
    </location>
</feature>
<proteinExistence type="predicted"/>
<evidence type="ECO:0000313" key="1">
    <source>
        <dbReference type="EMBL" id="CAG7785590.1"/>
    </source>
</evidence>
<gene>
    <name evidence="1" type="ORF">AFUS01_LOCUS24206</name>
</gene>
<name>A0A8J2PFZ0_9HEXA</name>
<comment type="caution">
    <text evidence="1">The sequence shown here is derived from an EMBL/GenBank/DDBJ whole genome shotgun (WGS) entry which is preliminary data.</text>
</comment>
<accession>A0A8J2PFZ0</accession>
<dbReference type="EMBL" id="CAJVCH010299427">
    <property type="protein sequence ID" value="CAG7785590.1"/>
    <property type="molecule type" value="Genomic_DNA"/>
</dbReference>